<name>A0ABY3U466_9MYCO</name>
<evidence type="ECO:0008006" key="3">
    <source>
        <dbReference type="Google" id="ProtNLM"/>
    </source>
</evidence>
<evidence type="ECO:0000313" key="1">
    <source>
        <dbReference type="EMBL" id="ULN52561.1"/>
    </source>
</evidence>
<dbReference type="EMBL" id="CP092365">
    <property type="protein sequence ID" value="ULN52561.1"/>
    <property type="molecule type" value="Genomic_DNA"/>
</dbReference>
<dbReference type="RefSeq" id="WP_240170833.1">
    <property type="nucleotide sequence ID" value="NZ_CP092365.1"/>
</dbReference>
<protein>
    <recommendedName>
        <fullName evidence="3">Transposase</fullName>
    </recommendedName>
</protein>
<gene>
    <name evidence="1" type="ORF">MIU77_17270</name>
</gene>
<accession>A0ABY3U466</accession>
<evidence type="ECO:0000313" key="2">
    <source>
        <dbReference type="Proteomes" id="UP001055200"/>
    </source>
</evidence>
<keyword evidence="2" id="KW-1185">Reference proteome</keyword>
<sequence>MTHPNYRRPPVRRGEDHLHARLNDELVREIRVRYATGNCTHRSLAAEFEVSHFTVGEVLRRRRWTHVK</sequence>
<proteinExistence type="predicted"/>
<organism evidence="1 2">
    <name type="scientific">Mycolicibacillus parakoreensis</name>
    <dbReference type="NCBI Taxonomy" id="1069221"/>
    <lineage>
        <taxon>Bacteria</taxon>
        <taxon>Bacillati</taxon>
        <taxon>Actinomycetota</taxon>
        <taxon>Actinomycetes</taxon>
        <taxon>Mycobacteriales</taxon>
        <taxon>Mycobacteriaceae</taxon>
        <taxon>Mycolicibacillus</taxon>
    </lineage>
</organism>
<reference evidence="1" key="1">
    <citation type="submission" date="2022-08" db="EMBL/GenBank/DDBJ databases">
        <title>Complete genome sequence of 14 non-tuberculosis mycobacteria type-strains.</title>
        <authorList>
            <person name="Igarashi Y."/>
            <person name="Osugi A."/>
            <person name="Mitarai S."/>
        </authorList>
    </citation>
    <scope>NUCLEOTIDE SEQUENCE</scope>
    <source>
        <strain evidence="1">DSM 45575</strain>
    </source>
</reference>
<dbReference type="Proteomes" id="UP001055200">
    <property type="component" value="Chromosome"/>
</dbReference>